<feature type="domain" description="EamA" evidence="7">
    <location>
        <begin position="147"/>
        <end position="280"/>
    </location>
</feature>
<dbReference type="EMBL" id="JBBKTX010000027">
    <property type="protein sequence ID" value="MFK4754256.1"/>
    <property type="molecule type" value="Genomic_DNA"/>
</dbReference>
<keyword evidence="5 6" id="KW-0472">Membrane</keyword>
<name>A0ABW8NMN6_9GAMM</name>
<evidence type="ECO:0000256" key="6">
    <source>
        <dbReference type="SAM" id="Phobius"/>
    </source>
</evidence>
<proteinExistence type="inferred from homology"/>
<feature type="transmembrane region" description="Helical" evidence="6">
    <location>
        <begin position="263"/>
        <end position="281"/>
    </location>
</feature>
<protein>
    <submittedName>
        <fullName evidence="8">DMT family transporter</fullName>
    </submittedName>
</protein>
<comment type="caution">
    <text evidence="8">The sequence shown here is derived from an EMBL/GenBank/DDBJ whole genome shotgun (WGS) entry which is preliminary data.</text>
</comment>
<feature type="transmembrane region" description="Helical" evidence="6">
    <location>
        <begin position="213"/>
        <end position="231"/>
    </location>
</feature>
<accession>A0ABW8NMN6</accession>
<reference evidence="8 9" key="1">
    <citation type="submission" date="2024-03" db="EMBL/GenBank/DDBJ databases">
        <title>High-quality draft genome sequence of Oceanobacter sp. wDCs-4.</title>
        <authorList>
            <person name="Dong C."/>
        </authorList>
    </citation>
    <scope>NUCLEOTIDE SEQUENCE [LARGE SCALE GENOMIC DNA]</scope>
    <source>
        <strain evidence="9">wDCs-4</strain>
    </source>
</reference>
<keyword evidence="4 6" id="KW-1133">Transmembrane helix</keyword>
<evidence type="ECO:0000256" key="3">
    <source>
        <dbReference type="ARBA" id="ARBA00022692"/>
    </source>
</evidence>
<dbReference type="InterPro" id="IPR037185">
    <property type="entry name" value="EmrE-like"/>
</dbReference>
<evidence type="ECO:0000256" key="2">
    <source>
        <dbReference type="ARBA" id="ARBA00007362"/>
    </source>
</evidence>
<comment type="subcellular location">
    <subcellularLocation>
        <location evidence="1">Membrane</location>
        <topology evidence="1">Multi-pass membrane protein</topology>
    </subcellularLocation>
</comment>
<feature type="transmembrane region" description="Helical" evidence="6">
    <location>
        <begin position="63"/>
        <end position="84"/>
    </location>
</feature>
<feature type="transmembrane region" description="Helical" evidence="6">
    <location>
        <begin position="145"/>
        <end position="166"/>
    </location>
</feature>
<feature type="transmembrane region" description="Helical" evidence="6">
    <location>
        <begin position="121"/>
        <end position="139"/>
    </location>
</feature>
<evidence type="ECO:0000259" key="7">
    <source>
        <dbReference type="Pfam" id="PF00892"/>
    </source>
</evidence>
<keyword evidence="3 6" id="KW-0812">Transmembrane</keyword>
<evidence type="ECO:0000256" key="4">
    <source>
        <dbReference type="ARBA" id="ARBA00022989"/>
    </source>
</evidence>
<keyword evidence="9" id="KW-1185">Reference proteome</keyword>
<dbReference type="SUPFAM" id="SSF103481">
    <property type="entry name" value="Multidrug resistance efflux transporter EmrE"/>
    <property type="match status" value="2"/>
</dbReference>
<feature type="transmembrane region" description="Helical" evidence="6">
    <location>
        <begin position="28"/>
        <end position="51"/>
    </location>
</feature>
<dbReference type="InterPro" id="IPR050638">
    <property type="entry name" value="AA-Vitamin_Transporters"/>
</dbReference>
<gene>
    <name evidence="8" type="ORF">WG929_17735</name>
</gene>
<evidence type="ECO:0000313" key="9">
    <source>
        <dbReference type="Proteomes" id="UP001620597"/>
    </source>
</evidence>
<feature type="transmembrane region" description="Helical" evidence="6">
    <location>
        <begin position="182"/>
        <end position="201"/>
    </location>
</feature>
<dbReference type="PANTHER" id="PTHR32322">
    <property type="entry name" value="INNER MEMBRANE TRANSPORTER"/>
    <property type="match status" value="1"/>
</dbReference>
<evidence type="ECO:0000313" key="8">
    <source>
        <dbReference type="EMBL" id="MFK4754256.1"/>
    </source>
</evidence>
<evidence type="ECO:0000256" key="5">
    <source>
        <dbReference type="ARBA" id="ARBA00023136"/>
    </source>
</evidence>
<evidence type="ECO:0000256" key="1">
    <source>
        <dbReference type="ARBA" id="ARBA00004141"/>
    </source>
</evidence>
<dbReference type="Proteomes" id="UP001620597">
    <property type="component" value="Unassembled WGS sequence"/>
</dbReference>
<dbReference type="RefSeq" id="WP_416207168.1">
    <property type="nucleotide sequence ID" value="NZ_JBBKTX010000027.1"/>
</dbReference>
<organism evidence="8 9">
    <name type="scientific">Oceanobacter antarcticus</name>
    <dbReference type="NCBI Taxonomy" id="3133425"/>
    <lineage>
        <taxon>Bacteria</taxon>
        <taxon>Pseudomonadati</taxon>
        <taxon>Pseudomonadota</taxon>
        <taxon>Gammaproteobacteria</taxon>
        <taxon>Oceanospirillales</taxon>
        <taxon>Oceanospirillaceae</taxon>
        <taxon>Oceanobacter</taxon>
    </lineage>
</organism>
<comment type="similarity">
    <text evidence="2">Belongs to the EamA transporter family.</text>
</comment>
<feature type="transmembrane region" description="Helical" evidence="6">
    <location>
        <begin position="238"/>
        <end position="257"/>
    </location>
</feature>
<sequence>MLVIVAYLLVILIWSTTPLALQASQEGIGFFMAAMLRMTVSAMLSLPLVWIMGQRLERSRQAINSYVGGTIGIYGAMMAVYWGAHYIPSGLISVLYGLSPMLSGAIAWVWLKERELTPARVFALLVALAGLGLVVAARLDLDEQSWRGIVGTLVSVFCFALSAVWVKRSNAGLHPMVQTSGSLLLSSVLYVLSIPFFGLVWPDPWPTRGLLSLGYLTVFGSLLGFVLYFLVLRHYSAARVTMITLIAPVLAVLWGHLLNDETLQLATLQGAGLLLLALALYQWPQRLDRLLHHGLLAPQRWRARKKA</sequence>
<feature type="domain" description="EamA" evidence="7">
    <location>
        <begin position="3"/>
        <end position="135"/>
    </location>
</feature>
<dbReference type="PANTHER" id="PTHR32322:SF2">
    <property type="entry name" value="EAMA DOMAIN-CONTAINING PROTEIN"/>
    <property type="match status" value="1"/>
</dbReference>
<dbReference type="Pfam" id="PF00892">
    <property type="entry name" value="EamA"/>
    <property type="match status" value="2"/>
</dbReference>
<feature type="transmembrane region" description="Helical" evidence="6">
    <location>
        <begin position="90"/>
        <end position="109"/>
    </location>
</feature>
<dbReference type="InterPro" id="IPR000620">
    <property type="entry name" value="EamA_dom"/>
</dbReference>